<name>A0ACB9IG94_9ASTR</name>
<sequence length="952" mass="108944">MLYTYKSNNRSRRRHYHHHHHHHHHRGTPLYSNITNKHLNKFPLRTHPNNQMALVKEIMGCSMMEKSLFPLSNIRKSINRTHNQPCVNIRTRIPAVKAAISEDLAKLVKADKAVTFKVRAVLTVRNKYQEDFKETLVKKIDAFADQIGRNVVLELYSIDIDPRTRAPKKSKEAVLKDWSQKSNLKSEKVNYTSDILVDSDFGIPGAITITNKHQKEFYLESITIEGFACGPVYFPCNSWVQSTNDHPHPRILFSNQPYLPDQTPAGLKLLREKELKDLRGDGKGVRKLSDRIYDYDVYNDLGNPDRGNDFIRPLLGGQKIPYPRRCRTGRLPSDTDISAESRVEKPFPLYVPRDEQFDESKQNTFSTSRLKAVLHNLLPSMVANISKKHDFKGFSQIESLYSEGVHLKLGLQDDIIKKLRLPNLVTRLHESSQGGGLLKYDIPKILSKDRFSWLRDDEFARQALAGINPVNIEKLKVFPPVSQLDPEIYGLQESALKEEHILRYLNGLTVQQAIEEHMLFITDYHDIYLPFLDRINALDGRKAYATRTIFYLNPSGTLKPIAIELSLPRALPGSQSKRVVNPPVDATSNWTWQLAKAHVCSNDAGVHQLANHWLRTHATMEPFILSAHRQLSAMHPIYKLLEPHMRYTLEINAIARQNLINADGVIEQCFTPGRYAMEISAAAYKNWRFDLEGLPADLIRRGMAIPDPSQKHGLKLLIDDYPYASDGLLIWEAIQKWVQTYVTRYYPDASHVCNDRELQAWYTESINVGHEDIRQETWWPKLADADDLTGILTTVIWLASAQHAALNFGQYPYGGYIPNRPPLMRRMIPDENDPEYTSFLEDPQNYFLSALPSMLQSTKYMAVVDTLSTHSPDEEYIGERQQTDTWTGDAEMVEAFYAFSTEIQRIEKEIERRNRDTGLKNRCGAGVLPYELLAPSSQPGVTCRGVPNSVSI</sequence>
<keyword evidence="2" id="KW-1185">Reference proteome</keyword>
<gene>
    <name evidence="1" type="ORF">L1987_22726</name>
</gene>
<evidence type="ECO:0000313" key="2">
    <source>
        <dbReference type="Proteomes" id="UP001056120"/>
    </source>
</evidence>
<organism evidence="1 2">
    <name type="scientific">Smallanthus sonchifolius</name>
    <dbReference type="NCBI Taxonomy" id="185202"/>
    <lineage>
        <taxon>Eukaryota</taxon>
        <taxon>Viridiplantae</taxon>
        <taxon>Streptophyta</taxon>
        <taxon>Embryophyta</taxon>
        <taxon>Tracheophyta</taxon>
        <taxon>Spermatophyta</taxon>
        <taxon>Magnoliopsida</taxon>
        <taxon>eudicotyledons</taxon>
        <taxon>Gunneridae</taxon>
        <taxon>Pentapetalae</taxon>
        <taxon>asterids</taxon>
        <taxon>campanulids</taxon>
        <taxon>Asterales</taxon>
        <taxon>Asteraceae</taxon>
        <taxon>Asteroideae</taxon>
        <taxon>Heliantheae alliance</taxon>
        <taxon>Millerieae</taxon>
        <taxon>Smallanthus</taxon>
    </lineage>
</organism>
<protein>
    <submittedName>
        <fullName evidence="1">Uncharacterized protein</fullName>
    </submittedName>
</protein>
<proteinExistence type="predicted"/>
<evidence type="ECO:0000313" key="1">
    <source>
        <dbReference type="EMBL" id="KAI3806811.1"/>
    </source>
</evidence>
<reference evidence="2" key="1">
    <citation type="journal article" date="2022" name="Mol. Ecol. Resour.">
        <title>The genomes of chicory, endive, great burdock and yacon provide insights into Asteraceae palaeo-polyploidization history and plant inulin production.</title>
        <authorList>
            <person name="Fan W."/>
            <person name="Wang S."/>
            <person name="Wang H."/>
            <person name="Wang A."/>
            <person name="Jiang F."/>
            <person name="Liu H."/>
            <person name="Zhao H."/>
            <person name="Xu D."/>
            <person name="Zhang Y."/>
        </authorList>
    </citation>
    <scope>NUCLEOTIDE SEQUENCE [LARGE SCALE GENOMIC DNA]</scope>
    <source>
        <strain evidence="2">cv. Yunnan</strain>
    </source>
</reference>
<dbReference type="EMBL" id="CM042025">
    <property type="protein sequence ID" value="KAI3806811.1"/>
    <property type="molecule type" value="Genomic_DNA"/>
</dbReference>
<reference evidence="1 2" key="2">
    <citation type="journal article" date="2022" name="Mol. Ecol. Resour.">
        <title>The genomes of chicory, endive, great burdock and yacon provide insights into Asteraceae paleo-polyploidization history and plant inulin production.</title>
        <authorList>
            <person name="Fan W."/>
            <person name="Wang S."/>
            <person name="Wang H."/>
            <person name="Wang A."/>
            <person name="Jiang F."/>
            <person name="Liu H."/>
            <person name="Zhao H."/>
            <person name="Xu D."/>
            <person name="Zhang Y."/>
        </authorList>
    </citation>
    <scope>NUCLEOTIDE SEQUENCE [LARGE SCALE GENOMIC DNA]</scope>
    <source>
        <strain evidence="2">cv. Yunnan</strain>
        <tissue evidence="1">Leaves</tissue>
    </source>
</reference>
<accession>A0ACB9IG94</accession>
<comment type="caution">
    <text evidence="1">The sequence shown here is derived from an EMBL/GenBank/DDBJ whole genome shotgun (WGS) entry which is preliminary data.</text>
</comment>
<dbReference type="Proteomes" id="UP001056120">
    <property type="component" value="Linkage Group LG08"/>
</dbReference>